<dbReference type="AlphaFoldDB" id="A0A6H0TQH3"/>
<proteinExistence type="predicted"/>
<gene>
    <name evidence="1" type="primary">fbpA</name>
    <name evidence="1" type="ORF">EVG22_31045</name>
</gene>
<evidence type="ECO:0000313" key="2">
    <source>
        <dbReference type="Proteomes" id="UP000501374"/>
    </source>
</evidence>
<protein>
    <submittedName>
        <fullName evidence="1">Fur-regulated basic protein FbpA</fullName>
    </submittedName>
</protein>
<dbReference type="RefSeq" id="WP_172556159.1">
    <property type="nucleotide sequence ID" value="NZ_CP035727.2"/>
</dbReference>
<dbReference type="InterPro" id="IPR025072">
    <property type="entry name" value="Fur_reg_FbpA"/>
</dbReference>
<accession>A0A6H0TQH3</accession>
<reference evidence="2" key="1">
    <citation type="submission" date="2019-02" db="EMBL/GenBank/DDBJ databases">
        <title>Structural and Functional analysis of Lanthipeptide from Bacillus thuringiensis serovar andalousiensis B23193.</title>
        <authorList>
            <person name="Andreeva J.V."/>
            <person name="Grigoreva A."/>
        </authorList>
    </citation>
    <scope>NUCLEOTIDE SEQUENCE [LARGE SCALE GENOMIC DNA]</scope>
    <source>
        <strain evidence="2">B23193</strain>
    </source>
</reference>
<dbReference type="EMBL" id="CP035727">
    <property type="protein sequence ID" value="QIW22697.1"/>
    <property type="molecule type" value="Genomic_DNA"/>
</dbReference>
<sequence length="42" mass="5176">MIFQLIDRHQIYKADDGRQLYELSTEELLRLLDEQNRDLNRI</sequence>
<dbReference type="Pfam" id="PF13076">
    <property type="entry name" value="Fur_reg_FbpA"/>
    <property type="match status" value="1"/>
</dbReference>
<name>A0A6H0TQH3_BACTU</name>
<evidence type="ECO:0000313" key="1">
    <source>
        <dbReference type="EMBL" id="QIW22697.1"/>
    </source>
</evidence>
<organism evidence="1 2">
    <name type="scientific">Bacillus thuringiensis serovar andalousiensis</name>
    <dbReference type="NCBI Taxonomy" id="257985"/>
    <lineage>
        <taxon>Bacteria</taxon>
        <taxon>Bacillati</taxon>
        <taxon>Bacillota</taxon>
        <taxon>Bacilli</taxon>
        <taxon>Bacillales</taxon>
        <taxon>Bacillaceae</taxon>
        <taxon>Bacillus</taxon>
        <taxon>Bacillus cereus group</taxon>
    </lineage>
</organism>
<dbReference type="Proteomes" id="UP000501374">
    <property type="component" value="Chromosome"/>
</dbReference>